<reference evidence="1 2" key="1">
    <citation type="submission" date="2018-01" db="EMBL/GenBank/DDBJ databases">
        <title>Genomic Encyclopedia of Archaeal and Bacterial Type Strains, Phase II (KMG-II): from individual species to whole genera.</title>
        <authorList>
            <person name="Goeker M."/>
        </authorList>
    </citation>
    <scope>NUCLEOTIDE SEQUENCE [LARGE SCALE GENOMIC DNA]</scope>
    <source>
        <strain evidence="1 2">DSM 17023</strain>
    </source>
</reference>
<sequence>MKLIFKIVPRSLWREAVDSGVFKGAPVDLADGFIHFSTVGQVRETAEKHFAEQQDLLLAAFEASAFGDALKWEPSRGGALFPHLYDQLDPACAIWVKDLPLAADGSHVFPELGR</sequence>
<name>A0A2S3V4N0_9HYPH</name>
<dbReference type="InterPro" id="IPR009297">
    <property type="entry name" value="DUF952"/>
</dbReference>
<organism evidence="1 2">
    <name type="scientific">Roseibium marinum</name>
    <dbReference type="NCBI Taxonomy" id="281252"/>
    <lineage>
        <taxon>Bacteria</taxon>
        <taxon>Pseudomonadati</taxon>
        <taxon>Pseudomonadota</taxon>
        <taxon>Alphaproteobacteria</taxon>
        <taxon>Hyphomicrobiales</taxon>
        <taxon>Stappiaceae</taxon>
        <taxon>Roseibium</taxon>
    </lineage>
</organism>
<proteinExistence type="predicted"/>
<dbReference type="Pfam" id="PF06108">
    <property type="entry name" value="DUF952"/>
    <property type="match status" value="1"/>
</dbReference>
<dbReference type="RefSeq" id="WP_103221606.1">
    <property type="nucleotide sequence ID" value="NZ_PPCN01000001.1"/>
</dbReference>
<comment type="caution">
    <text evidence="1">The sequence shown here is derived from an EMBL/GenBank/DDBJ whole genome shotgun (WGS) entry which is preliminary data.</text>
</comment>
<evidence type="ECO:0000313" key="2">
    <source>
        <dbReference type="Proteomes" id="UP000236959"/>
    </source>
</evidence>
<dbReference type="Proteomes" id="UP000236959">
    <property type="component" value="Unassembled WGS sequence"/>
</dbReference>
<evidence type="ECO:0000313" key="1">
    <source>
        <dbReference type="EMBL" id="POF34911.1"/>
    </source>
</evidence>
<dbReference type="EMBL" id="PPCN01000001">
    <property type="protein sequence ID" value="POF34911.1"/>
    <property type="molecule type" value="Genomic_DNA"/>
</dbReference>
<dbReference type="OrthoDB" id="9799937at2"/>
<protein>
    <submittedName>
        <fullName evidence="1">Uncharacterized protein (DUF952 family)</fullName>
    </submittedName>
</protein>
<accession>A0A2S3V4N0</accession>
<gene>
    <name evidence="1" type="ORF">CLV41_1011373</name>
</gene>
<keyword evidence="2" id="KW-1185">Reference proteome</keyword>
<dbReference type="SUPFAM" id="SSF56399">
    <property type="entry name" value="ADP-ribosylation"/>
    <property type="match status" value="1"/>
</dbReference>
<dbReference type="PANTHER" id="PTHR34129:SF1">
    <property type="entry name" value="DUF952 DOMAIN-CONTAINING PROTEIN"/>
    <property type="match status" value="1"/>
</dbReference>
<dbReference type="PANTHER" id="PTHR34129">
    <property type="entry name" value="BLR1139 PROTEIN"/>
    <property type="match status" value="1"/>
</dbReference>
<dbReference type="AlphaFoldDB" id="A0A2S3V4N0"/>
<dbReference type="Gene3D" id="3.20.170.20">
    <property type="entry name" value="Protein of unknown function DUF952"/>
    <property type="match status" value="1"/>
</dbReference>